<dbReference type="GO" id="GO:0043634">
    <property type="term" value="P:polyadenylation-dependent ncRNA catabolic process"/>
    <property type="evidence" value="ECO:0007669"/>
    <property type="project" value="TreeGrafter"/>
</dbReference>
<protein>
    <recommendedName>
        <fullName evidence="3">polynucleotide adenylyltransferase</fullName>
        <ecNumber evidence="3">2.7.7.19</ecNumber>
    </recommendedName>
</protein>
<name>A0AAD1YPH3_9LAMI</name>
<evidence type="ECO:0000256" key="3">
    <source>
        <dbReference type="ARBA" id="ARBA00012388"/>
    </source>
</evidence>
<feature type="region of interest" description="Disordered" evidence="7">
    <location>
        <begin position="1"/>
        <end position="42"/>
    </location>
</feature>
<feature type="domain" description="PAP-associated" evidence="8">
    <location>
        <begin position="310"/>
        <end position="368"/>
    </location>
</feature>
<dbReference type="AlphaFoldDB" id="A0AAD1YPH3"/>
<comment type="cofactor">
    <cofactor evidence="1">
        <name>Mn(2+)</name>
        <dbReference type="ChEBI" id="CHEBI:29035"/>
    </cofactor>
</comment>
<dbReference type="InterPro" id="IPR045862">
    <property type="entry name" value="Trf4-like"/>
</dbReference>
<comment type="similarity">
    <text evidence="2">Belongs to the DNA polymerase type-B-like family.</text>
</comment>
<dbReference type="CDD" id="cd05402">
    <property type="entry name" value="NT_PAP_TUTase"/>
    <property type="match status" value="1"/>
</dbReference>
<evidence type="ECO:0000259" key="9">
    <source>
        <dbReference type="Pfam" id="PF22600"/>
    </source>
</evidence>
<dbReference type="GO" id="GO:0031499">
    <property type="term" value="C:TRAMP complex"/>
    <property type="evidence" value="ECO:0007669"/>
    <property type="project" value="TreeGrafter"/>
</dbReference>
<dbReference type="SUPFAM" id="SSF81301">
    <property type="entry name" value="Nucleotidyltransferase"/>
    <property type="match status" value="1"/>
</dbReference>
<evidence type="ECO:0000256" key="7">
    <source>
        <dbReference type="SAM" id="MobiDB-lite"/>
    </source>
</evidence>
<dbReference type="InterPro" id="IPR054708">
    <property type="entry name" value="MTPAP-like_central"/>
</dbReference>
<feature type="compositionally biased region" description="Pro residues" evidence="7">
    <location>
        <begin position="81"/>
        <end position="92"/>
    </location>
</feature>
<feature type="compositionally biased region" description="Pro residues" evidence="7">
    <location>
        <begin position="24"/>
        <end position="34"/>
    </location>
</feature>
<dbReference type="FunFam" id="1.10.1410.10:FF:000009">
    <property type="entry name" value="Poly(A) RNA polymerase cid14"/>
    <property type="match status" value="1"/>
</dbReference>
<feature type="region of interest" description="Disordered" evidence="7">
    <location>
        <begin position="463"/>
        <end position="546"/>
    </location>
</feature>
<dbReference type="InterPro" id="IPR002058">
    <property type="entry name" value="PAP_assoc"/>
</dbReference>
<dbReference type="PANTHER" id="PTHR23092">
    <property type="entry name" value="POLY(A) RNA POLYMERASE"/>
    <property type="match status" value="1"/>
</dbReference>
<gene>
    <name evidence="10" type="ORF">FPE_LOCUS2413</name>
</gene>
<evidence type="ECO:0000256" key="1">
    <source>
        <dbReference type="ARBA" id="ARBA00001936"/>
    </source>
</evidence>
<evidence type="ECO:0000256" key="5">
    <source>
        <dbReference type="ARBA" id="ARBA00022723"/>
    </source>
</evidence>
<dbReference type="GO" id="GO:0003729">
    <property type="term" value="F:mRNA binding"/>
    <property type="evidence" value="ECO:0007669"/>
    <property type="project" value="TreeGrafter"/>
</dbReference>
<dbReference type="EC" id="2.7.7.19" evidence="3"/>
<dbReference type="SUPFAM" id="SSF81631">
    <property type="entry name" value="PAP/OAS1 substrate-binding domain"/>
    <property type="match status" value="1"/>
</dbReference>
<keyword evidence="11" id="KW-1185">Reference proteome</keyword>
<dbReference type="GO" id="GO:0046872">
    <property type="term" value="F:metal ion binding"/>
    <property type="evidence" value="ECO:0007669"/>
    <property type="project" value="UniProtKB-KW"/>
</dbReference>
<dbReference type="Pfam" id="PF03828">
    <property type="entry name" value="PAP_assoc"/>
    <property type="match status" value="1"/>
</dbReference>
<evidence type="ECO:0000313" key="10">
    <source>
        <dbReference type="EMBL" id="CAI9754982.1"/>
    </source>
</evidence>
<keyword evidence="5" id="KW-0479">Metal-binding</keyword>
<sequence>MENEQGILYETLSPLGAGATDTATPPPSTHPPPPSDDDEPYVILRSEISLSSVQCPSPATLAPDYFSLEVNDAEETKGTPPFTPRPPSPPQPQDAAITERERTLEGNWFRANCRFKSPMLQLHREIVDFCDFLSPTPEEQTSRNAAIESVSDVIKYIWRDAKVEVFGSFKTGLYLPSSDVDVVILGSEIRSPQIGLQALSRALSQKGIAKKIQVIARARVPIVKFVEKKSGVSFDISFDVQSGPKSAEFITDAISKWPPLRPLCLILKVFLQQRELNEVYTGGIGSYALLVMLIAMLQSQQDRQASPEYNLGVLLVNFFDVYGRKLNTTDVGVSCNGGGTFFLKSSKGFLVKGKPSVIAIEDPQDPDNDIGKNSYNFFQVRSAFAMAFTTLTNAKAIMGLGPNRSILGTIIRPDAVLLERKGGSSGEVTFQTLLPGAGEPLKQQFSNQPEIYCNWQLDYDEDPLPRGDGISENGNVQSSKKKRRASKENKPAKKVKENRERREEIGTTKERSAKKPRWRHHQRNGDSNRQRHGGGGSGGSSSSHKH</sequence>
<feature type="compositionally biased region" description="Basic and acidic residues" evidence="7">
    <location>
        <begin position="486"/>
        <end position="513"/>
    </location>
</feature>
<keyword evidence="6" id="KW-0460">Magnesium</keyword>
<proteinExistence type="inferred from homology"/>
<reference evidence="10" key="1">
    <citation type="submission" date="2023-05" db="EMBL/GenBank/DDBJ databases">
        <authorList>
            <person name="Huff M."/>
        </authorList>
    </citation>
    <scope>NUCLEOTIDE SEQUENCE</scope>
</reference>
<dbReference type="FunFam" id="3.30.460.10:FF:000006">
    <property type="entry name" value="non-canonical poly(A) RNA polymerase PAPD5"/>
    <property type="match status" value="1"/>
</dbReference>
<dbReference type="Proteomes" id="UP000834106">
    <property type="component" value="Chromosome 1"/>
</dbReference>
<feature type="domain" description="Poly(A) RNA polymerase mitochondrial-like central palm" evidence="9">
    <location>
        <begin position="122"/>
        <end position="246"/>
    </location>
</feature>
<feature type="region of interest" description="Disordered" evidence="7">
    <location>
        <begin position="74"/>
        <end position="97"/>
    </location>
</feature>
<dbReference type="GO" id="GO:0031123">
    <property type="term" value="P:RNA 3'-end processing"/>
    <property type="evidence" value="ECO:0007669"/>
    <property type="project" value="TreeGrafter"/>
</dbReference>
<dbReference type="EMBL" id="OU503036">
    <property type="protein sequence ID" value="CAI9754982.1"/>
    <property type="molecule type" value="Genomic_DNA"/>
</dbReference>
<evidence type="ECO:0000259" key="8">
    <source>
        <dbReference type="Pfam" id="PF03828"/>
    </source>
</evidence>
<dbReference type="GO" id="GO:0005730">
    <property type="term" value="C:nucleolus"/>
    <property type="evidence" value="ECO:0007669"/>
    <property type="project" value="TreeGrafter"/>
</dbReference>
<dbReference type="Gene3D" id="1.10.1410.10">
    <property type="match status" value="1"/>
</dbReference>
<dbReference type="GO" id="GO:1990817">
    <property type="term" value="F:poly(A) RNA polymerase activity"/>
    <property type="evidence" value="ECO:0007669"/>
    <property type="project" value="UniProtKB-EC"/>
</dbReference>
<evidence type="ECO:0000256" key="4">
    <source>
        <dbReference type="ARBA" id="ARBA00022679"/>
    </source>
</evidence>
<evidence type="ECO:0000256" key="6">
    <source>
        <dbReference type="ARBA" id="ARBA00022842"/>
    </source>
</evidence>
<evidence type="ECO:0000256" key="2">
    <source>
        <dbReference type="ARBA" id="ARBA00008593"/>
    </source>
</evidence>
<accession>A0AAD1YPH3</accession>
<dbReference type="Gene3D" id="3.30.460.10">
    <property type="entry name" value="Beta Polymerase, domain 2"/>
    <property type="match status" value="1"/>
</dbReference>
<dbReference type="InterPro" id="IPR043519">
    <property type="entry name" value="NT_sf"/>
</dbReference>
<dbReference type="Pfam" id="PF22600">
    <property type="entry name" value="MTPAP-like_central"/>
    <property type="match status" value="1"/>
</dbReference>
<organism evidence="10 11">
    <name type="scientific">Fraxinus pennsylvanica</name>
    <dbReference type="NCBI Taxonomy" id="56036"/>
    <lineage>
        <taxon>Eukaryota</taxon>
        <taxon>Viridiplantae</taxon>
        <taxon>Streptophyta</taxon>
        <taxon>Embryophyta</taxon>
        <taxon>Tracheophyta</taxon>
        <taxon>Spermatophyta</taxon>
        <taxon>Magnoliopsida</taxon>
        <taxon>eudicotyledons</taxon>
        <taxon>Gunneridae</taxon>
        <taxon>Pentapetalae</taxon>
        <taxon>asterids</taxon>
        <taxon>lamiids</taxon>
        <taxon>Lamiales</taxon>
        <taxon>Oleaceae</taxon>
        <taxon>Oleeae</taxon>
        <taxon>Fraxinus</taxon>
    </lineage>
</organism>
<keyword evidence="4" id="KW-0808">Transferase</keyword>
<dbReference type="PANTHER" id="PTHR23092:SF15">
    <property type="entry name" value="INACTIVE NON-CANONICAL POLY(A) RNA POLYMERASE PROTEIN TRF4-2-RELATED"/>
    <property type="match status" value="1"/>
</dbReference>
<evidence type="ECO:0000313" key="11">
    <source>
        <dbReference type="Proteomes" id="UP000834106"/>
    </source>
</evidence>